<dbReference type="Proteomes" id="UP000072189">
    <property type="component" value="Unassembled WGS sequence"/>
</dbReference>
<gene>
    <name evidence="2" type="ORF">RSA3_15185</name>
</gene>
<accession>A0A147F4R8</accession>
<dbReference type="PANTHER" id="PTHR30212">
    <property type="entry name" value="PROTEIN YIIM"/>
    <property type="match status" value="1"/>
</dbReference>
<reference evidence="2 3" key="1">
    <citation type="journal article" date="2016" name="Front. Microbiol.">
        <title>Genomic Resource of Rice Seed Associated Bacteria.</title>
        <authorList>
            <person name="Midha S."/>
            <person name="Bansal K."/>
            <person name="Sharma S."/>
            <person name="Kumar N."/>
            <person name="Patil P.P."/>
            <person name="Chaudhry V."/>
            <person name="Patil P.B."/>
        </authorList>
    </citation>
    <scope>NUCLEOTIDE SEQUENCE [LARGE SCALE GENOMIC DNA]</scope>
    <source>
        <strain evidence="2 3">RSA3</strain>
    </source>
</reference>
<dbReference type="Gene3D" id="2.40.33.20">
    <property type="entry name" value="PK beta-barrel domain-like"/>
    <property type="match status" value="1"/>
</dbReference>
<protein>
    <submittedName>
        <fullName evidence="2">Sulfurase</fullName>
    </submittedName>
</protein>
<dbReference type="GO" id="GO:0003824">
    <property type="term" value="F:catalytic activity"/>
    <property type="evidence" value="ECO:0007669"/>
    <property type="project" value="InterPro"/>
</dbReference>
<name>A0A147F4R8_MICTE</name>
<dbReference type="RefSeq" id="WP_058614929.1">
    <property type="nucleotide sequence ID" value="NZ_LDRV01000101.1"/>
</dbReference>
<dbReference type="GO" id="GO:0030170">
    <property type="term" value="F:pyridoxal phosphate binding"/>
    <property type="evidence" value="ECO:0007669"/>
    <property type="project" value="InterPro"/>
</dbReference>
<feature type="domain" description="MOSC" evidence="1">
    <location>
        <begin position="28"/>
        <end position="166"/>
    </location>
</feature>
<dbReference type="AlphaFoldDB" id="A0A147F4R8"/>
<dbReference type="SUPFAM" id="SSF50800">
    <property type="entry name" value="PK beta-barrel domain-like"/>
    <property type="match status" value="1"/>
</dbReference>
<dbReference type="Pfam" id="PF03473">
    <property type="entry name" value="MOSC"/>
    <property type="match status" value="1"/>
</dbReference>
<evidence type="ECO:0000313" key="2">
    <source>
        <dbReference type="EMBL" id="KTS08566.1"/>
    </source>
</evidence>
<dbReference type="InterPro" id="IPR011037">
    <property type="entry name" value="Pyrv_Knase-like_insert_dom_sf"/>
</dbReference>
<dbReference type="PATRIC" id="fig|2033.7.peg.211"/>
<comment type="caution">
    <text evidence="2">The sequence shown here is derived from an EMBL/GenBank/DDBJ whole genome shotgun (WGS) entry which is preliminary data.</text>
</comment>
<dbReference type="EMBL" id="LDRV01000101">
    <property type="protein sequence ID" value="KTS08566.1"/>
    <property type="molecule type" value="Genomic_DNA"/>
</dbReference>
<evidence type="ECO:0000259" key="1">
    <source>
        <dbReference type="PROSITE" id="PS51340"/>
    </source>
</evidence>
<sequence length="181" mass="19799">MPRLVAVCAVHQLHPDAGSVGVTAIDKRALDGPVRLGPLGVRADVQASRKHHGGRDKAVYAYSEADAAYWETELSRDLHPGWFGENLRVEGIDVNAARIGEIWRIGDTVEVEVTMPRTPCATFARWVGGRDARGWVKRFSDEGRLGTYLRVRRAGDVRAGDAIEVLSSPEGAPTVLEVYRA</sequence>
<proteinExistence type="predicted"/>
<dbReference type="InterPro" id="IPR052353">
    <property type="entry name" value="Benzoxazolinone_Detox_Enz"/>
</dbReference>
<dbReference type="PANTHER" id="PTHR30212:SF2">
    <property type="entry name" value="PROTEIN YIIM"/>
    <property type="match status" value="1"/>
</dbReference>
<dbReference type="PROSITE" id="PS51340">
    <property type="entry name" value="MOSC"/>
    <property type="match status" value="1"/>
</dbReference>
<evidence type="ECO:0000313" key="3">
    <source>
        <dbReference type="Proteomes" id="UP000072189"/>
    </source>
</evidence>
<dbReference type="InterPro" id="IPR005302">
    <property type="entry name" value="MoCF_Sase_C"/>
</dbReference>
<organism evidence="2 3">
    <name type="scientific">Microbacterium testaceum</name>
    <name type="common">Aureobacterium testaceum</name>
    <name type="synonym">Brevibacterium testaceum</name>
    <dbReference type="NCBI Taxonomy" id="2033"/>
    <lineage>
        <taxon>Bacteria</taxon>
        <taxon>Bacillati</taxon>
        <taxon>Actinomycetota</taxon>
        <taxon>Actinomycetes</taxon>
        <taxon>Micrococcales</taxon>
        <taxon>Microbacteriaceae</taxon>
        <taxon>Microbacterium</taxon>
    </lineage>
</organism>
<dbReference type="GO" id="GO:0030151">
    <property type="term" value="F:molybdenum ion binding"/>
    <property type="evidence" value="ECO:0007669"/>
    <property type="project" value="InterPro"/>
</dbReference>